<protein>
    <submittedName>
        <fullName evidence="2">Uncharacterized protein</fullName>
    </submittedName>
</protein>
<dbReference type="STRING" id="1389489.O159_01850"/>
<dbReference type="HOGENOM" id="CLU_1432909_0_0_11"/>
<evidence type="ECO:0000256" key="1">
    <source>
        <dbReference type="SAM" id="MobiDB-lite"/>
    </source>
</evidence>
<dbReference type="AlphaFoldDB" id="U3P6A2"/>
<organism evidence="2 3">
    <name type="scientific">Leifsonia xyli subsp. cynodontis DSM 46306</name>
    <dbReference type="NCBI Taxonomy" id="1389489"/>
    <lineage>
        <taxon>Bacteria</taxon>
        <taxon>Bacillati</taxon>
        <taxon>Actinomycetota</taxon>
        <taxon>Actinomycetes</taxon>
        <taxon>Micrococcales</taxon>
        <taxon>Microbacteriaceae</taxon>
        <taxon>Leifsonia</taxon>
    </lineage>
</organism>
<dbReference type="Proteomes" id="UP000016743">
    <property type="component" value="Chromosome"/>
</dbReference>
<evidence type="ECO:0000313" key="2">
    <source>
        <dbReference type="EMBL" id="AGW40432.1"/>
    </source>
</evidence>
<sequence length="189" mass="19199">MAVASPDRCEPRRRPRVGHPPAVCSRGQNAHATSPAAATVAIPRKTGLDANAIPCAPPGTLATTSRTCVTRYGAGSFSAFASPRSTSSAAPPRSGVVRMTRWVIGSWPARSTVTMSPRRASAAGISRTSATAPAGMAGLIDPVLNRMSPTGKTSAVTAPTMHSEPATAASVSSAFPARGSIPRISSTPP</sequence>
<keyword evidence="3" id="KW-1185">Reference proteome</keyword>
<dbReference type="KEGG" id="lxy:O159_01850"/>
<proteinExistence type="predicted"/>
<feature type="region of interest" description="Disordered" evidence="1">
    <location>
        <begin position="149"/>
        <end position="189"/>
    </location>
</feature>
<dbReference type="EMBL" id="CP006734">
    <property type="protein sequence ID" value="AGW40432.1"/>
    <property type="molecule type" value="Genomic_DNA"/>
</dbReference>
<feature type="region of interest" description="Disordered" evidence="1">
    <location>
        <begin position="1"/>
        <end position="35"/>
    </location>
</feature>
<name>U3P6A2_LEIXC</name>
<reference evidence="2 3" key="1">
    <citation type="journal article" date="2013" name="Genome Announc.">
        <title>Complete Genome Sequence of Leifsonia xyli subsp. cynodontis Strain DSM46306, a Gram-Positive Bacterial Pathogen of Grasses.</title>
        <authorList>
            <person name="Monteiro-Vitorello C.B."/>
            <person name="Zerillo M.M."/>
            <person name="Van Sluys M.A."/>
            <person name="Camargo L.E."/>
            <person name="Kitajima J.P."/>
        </authorList>
    </citation>
    <scope>NUCLEOTIDE SEQUENCE [LARGE SCALE GENOMIC DNA]</scope>
    <source>
        <strain evidence="2 3">DSM 46306</strain>
    </source>
</reference>
<evidence type="ECO:0000313" key="3">
    <source>
        <dbReference type="Proteomes" id="UP000016743"/>
    </source>
</evidence>
<accession>U3P6A2</accession>
<gene>
    <name evidence="2" type="ORF">O159_01850</name>
</gene>